<gene>
    <name evidence="3" type="ORF">CDSE_0513</name>
</gene>
<accession>M1LRR2</accession>
<dbReference type="CDD" id="cd02440">
    <property type="entry name" value="AdoMet_MTases"/>
    <property type="match status" value="1"/>
</dbReference>
<dbReference type="eggNOG" id="COG0742">
    <property type="taxonomic scope" value="Bacteria"/>
</dbReference>
<dbReference type="KEGG" id="kde:CDSE_0513"/>
<dbReference type="PIRSF" id="PIRSF004553">
    <property type="entry name" value="CHP00095"/>
    <property type="match status" value="1"/>
</dbReference>
<evidence type="ECO:0000256" key="2">
    <source>
        <dbReference type="ARBA" id="ARBA00022679"/>
    </source>
</evidence>
<keyword evidence="2" id="KW-0808">Transferase</keyword>
<dbReference type="PROSITE" id="PS00092">
    <property type="entry name" value="N6_MTASE"/>
    <property type="match status" value="1"/>
</dbReference>
<keyword evidence="4" id="KW-1185">Reference proteome</keyword>
<dbReference type="Proteomes" id="UP000011547">
    <property type="component" value="Chromosome"/>
</dbReference>
<protein>
    <submittedName>
        <fullName evidence="3">N6-adenine-specific methylase</fullName>
    </submittedName>
</protein>
<sequence length="191" mass="21898">MMNNSVHIISGIYKNTKIKFPNAQGLRPTSNRVKETLFNWISNQWNHNFTNKHILDLFAGSGSLGFEAASRGVKFIQMVEKNKLAVNFIKTICKNININNISIYQGDSIDFLCSKRKQNFDLVLLDPPFKYEHFEKIWHYLPNILKDGCLVYIESDSIVKTPSFLHAIRNGKAGLVNFSLSVYKDNNINLL</sequence>
<dbReference type="OrthoDB" id="9803017at2"/>
<dbReference type="SUPFAM" id="SSF53335">
    <property type="entry name" value="S-adenosyl-L-methionine-dependent methyltransferases"/>
    <property type="match status" value="1"/>
</dbReference>
<evidence type="ECO:0000256" key="1">
    <source>
        <dbReference type="ARBA" id="ARBA00022603"/>
    </source>
</evidence>
<keyword evidence="1 3" id="KW-0489">Methyltransferase</keyword>
<dbReference type="EMBL" id="CP003803">
    <property type="protein sequence ID" value="AGF46826.1"/>
    <property type="molecule type" value="Genomic_DNA"/>
</dbReference>
<dbReference type="InterPro" id="IPR002052">
    <property type="entry name" value="DNA_methylase_N6_adenine_CS"/>
</dbReference>
<organism evidence="3 4">
    <name type="scientific">Candidatus Kinetoplastidibacterium desouzai TCC079E</name>
    <dbReference type="NCBI Taxonomy" id="1208919"/>
    <lineage>
        <taxon>Bacteria</taxon>
        <taxon>Pseudomonadati</taxon>
        <taxon>Pseudomonadota</taxon>
        <taxon>Betaproteobacteria</taxon>
        <taxon>Candidatus Kinetoplastidibacterium</taxon>
    </lineage>
</organism>
<dbReference type="GO" id="GO:0008168">
    <property type="term" value="F:methyltransferase activity"/>
    <property type="evidence" value="ECO:0007669"/>
    <property type="project" value="UniProtKB-KW"/>
</dbReference>
<dbReference type="GO" id="GO:0003676">
    <property type="term" value="F:nucleic acid binding"/>
    <property type="evidence" value="ECO:0007669"/>
    <property type="project" value="InterPro"/>
</dbReference>
<dbReference type="GO" id="GO:0031167">
    <property type="term" value="P:rRNA methylation"/>
    <property type="evidence" value="ECO:0007669"/>
    <property type="project" value="InterPro"/>
</dbReference>
<dbReference type="PANTHER" id="PTHR43542">
    <property type="entry name" value="METHYLTRANSFERASE"/>
    <property type="match status" value="1"/>
</dbReference>
<dbReference type="PATRIC" id="fig|1208919.3.peg.264"/>
<dbReference type="STRING" id="1208919.CDSE_0513"/>
<dbReference type="AlphaFoldDB" id="M1LRR2"/>
<dbReference type="NCBIfam" id="TIGR00095">
    <property type="entry name" value="16S rRNA (guanine(966)-N(2))-methyltransferase RsmD"/>
    <property type="match status" value="1"/>
</dbReference>
<reference evidence="3 4" key="1">
    <citation type="journal article" date="2013" name="Genome Biol. Evol.">
        <title>Genome evolution and phylogenomic analysis of candidatus kinetoplastibacterium, the betaproteobacterial endosymbionts of strigomonas and angomonas.</title>
        <authorList>
            <person name="Alves J.M."/>
            <person name="Serrano M.G."/>
            <person name="Maia da Silva F."/>
            <person name="Voegtly L.J."/>
            <person name="Matveyev A.V."/>
            <person name="Teixeira M.M."/>
            <person name="Camargo E.P."/>
            <person name="Buck G.A."/>
        </authorList>
    </citation>
    <scope>NUCLEOTIDE SEQUENCE [LARGE SCALE GENOMIC DNA]</scope>
    <source>
        <strain evidence="3 4">TCC079E</strain>
    </source>
</reference>
<dbReference type="Gene3D" id="3.40.50.150">
    <property type="entry name" value="Vaccinia Virus protein VP39"/>
    <property type="match status" value="1"/>
</dbReference>
<evidence type="ECO:0000313" key="4">
    <source>
        <dbReference type="Proteomes" id="UP000011547"/>
    </source>
</evidence>
<evidence type="ECO:0000313" key="3">
    <source>
        <dbReference type="EMBL" id="AGF46826.1"/>
    </source>
</evidence>
<dbReference type="InterPro" id="IPR004398">
    <property type="entry name" value="RNA_MeTrfase_RsmD"/>
</dbReference>
<name>M1LRR2_9PROT</name>
<proteinExistence type="predicted"/>
<dbReference type="Pfam" id="PF03602">
    <property type="entry name" value="Cons_hypoth95"/>
    <property type="match status" value="1"/>
</dbReference>
<dbReference type="HOGENOM" id="CLU_075826_2_0_4"/>
<dbReference type="InterPro" id="IPR029063">
    <property type="entry name" value="SAM-dependent_MTases_sf"/>
</dbReference>
<dbReference type="PANTHER" id="PTHR43542:SF1">
    <property type="entry name" value="METHYLTRANSFERASE"/>
    <property type="match status" value="1"/>
</dbReference>